<reference evidence="6 7" key="1">
    <citation type="submission" date="2019-07" db="EMBL/GenBank/DDBJ databases">
        <title>Whole genome shotgun sequence of Pseudoalteromonas atlantica NBRC 103033.</title>
        <authorList>
            <person name="Hosoyama A."/>
            <person name="Uohara A."/>
            <person name="Ohji S."/>
            <person name="Ichikawa N."/>
        </authorList>
    </citation>
    <scope>NUCLEOTIDE SEQUENCE [LARGE SCALE GENOMIC DNA]</scope>
    <source>
        <strain evidence="6 7">NBRC 103033</strain>
    </source>
</reference>
<protein>
    <submittedName>
        <fullName evidence="6">Patatin</fullName>
    </submittedName>
</protein>
<gene>
    <name evidence="6" type="ORF">PAT01_15780</name>
</gene>
<evidence type="ECO:0000259" key="5">
    <source>
        <dbReference type="PROSITE" id="PS51635"/>
    </source>
</evidence>
<dbReference type="RefSeq" id="WP_004586945.1">
    <property type="nucleotide sequence ID" value="NZ_BJUT01000013.1"/>
</dbReference>
<dbReference type="InterPro" id="IPR050301">
    <property type="entry name" value="NTE"/>
</dbReference>
<keyword evidence="1 4" id="KW-0378">Hydrolase</keyword>
<feature type="active site" description="Proton acceptor" evidence="4">
    <location>
        <position position="214"/>
    </location>
</feature>
<evidence type="ECO:0000256" key="1">
    <source>
        <dbReference type="ARBA" id="ARBA00022801"/>
    </source>
</evidence>
<keyword evidence="2 4" id="KW-0442">Lipid degradation</keyword>
<keyword evidence="3 4" id="KW-0443">Lipid metabolism</keyword>
<dbReference type="Pfam" id="PF01734">
    <property type="entry name" value="Patatin"/>
    <property type="match status" value="1"/>
</dbReference>
<evidence type="ECO:0000313" key="7">
    <source>
        <dbReference type="Proteomes" id="UP000321189"/>
    </source>
</evidence>
<feature type="domain" description="PNPLA" evidence="5">
    <location>
        <begin position="15"/>
        <end position="227"/>
    </location>
</feature>
<evidence type="ECO:0000313" key="6">
    <source>
        <dbReference type="EMBL" id="GEK76274.1"/>
    </source>
</evidence>
<dbReference type="SUPFAM" id="SSF52151">
    <property type="entry name" value="FabD/lysophospholipase-like"/>
    <property type="match status" value="1"/>
</dbReference>
<comment type="caution">
    <text evidence="6">The sequence shown here is derived from an EMBL/GenBank/DDBJ whole genome shotgun (WGS) entry which is preliminary data.</text>
</comment>
<dbReference type="InterPro" id="IPR016035">
    <property type="entry name" value="Acyl_Trfase/lysoPLipase"/>
</dbReference>
<dbReference type="Proteomes" id="UP000321189">
    <property type="component" value="Unassembled WGS sequence"/>
</dbReference>
<evidence type="ECO:0000256" key="4">
    <source>
        <dbReference type="PROSITE-ProRule" id="PRU01161"/>
    </source>
</evidence>
<comment type="caution">
    <text evidence="4">Lacks conserved residue(s) required for the propagation of feature annotation.</text>
</comment>
<proteinExistence type="predicted"/>
<accession>A0ABQ0UCR9</accession>
<organism evidence="6 7">
    <name type="scientific">Pseudoalteromonas atlantica</name>
    <name type="common">Alteromonas atlantica</name>
    <dbReference type="NCBI Taxonomy" id="288"/>
    <lineage>
        <taxon>Bacteria</taxon>
        <taxon>Pseudomonadati</taxon>
        <taxon>Pseudomonadota</taxon>
        <taxon>Gammaproteobacteria</taxon>
        <taxon>Alteromonadales</taxon>
        <taxon>Pseudoalteromonadaceae</taxon>
        <taxon>Pseudoalteromonas</taxon>
    </lineage>
</organism>
<evidence type="ECO:0000256" key="2">
    <source>
        <dbReference type="ARBA" id="ARBA00022963"/>
    </source>
</evidence>
<dbReference type="PANTHER" id="PTHR14226">
    <property type="entry name" value="NEUROPATHY TARGET ESTERASE/SWISS CHEESE D.MELANOGASTER"/>
    <property type="match status" value="1"/>
</dbReference>
<feature type="active site" description="Nucleophile" evidence="4">
    <location>
        <position position="53"/>
    </location>
</feature>
<evidence type="ECO:0000256" key="3">
    <source>
        <dbReference type="ARBA" id="ARBA00023098"/>
    </source>
</evidence>
<sequence length="381" mass="42598">MKIQQVDPHKPKIALLLTGGGARAAYQVGVLKALAHSMPRTAPLPFRIINGTSAGAINSAALACYASCAHLAVRKLESVWKNFSTSMVYKSDFLSVFGHIARNILTSFQSEHINHPPGSLLNNRPLRGLLNEILDLHRIERNLHRNYLEAISITASSYTTGDSVAFFQSNTQTPWQRAKREGRPMRINVEHLMASSAIPMVFPSVNVFNHYFGDGSIHQLSPLSPSIHLGAEKIFIIGVDQPKESHPAGYSPHYPGLSAVAGHLLDSVFSDTMQADLERLERVNRTLGLLPARDKHQELKQIETCIINPSKNFNDIAAQYYSDMPWAIKLLLRTIGVKKHSQSSLTSYLLFEKRYTQHLIQIGYEDGMKKLPEIRQFLELD</sequence>
<keyword evidence="7" id="KW-1185">Reference proteome</keyword>
<dbReference type="PANTHER" id="PTHR14226:SF57">
    <property type="entry name" value="BLR7027 PROTEIN"/>
    <property type="match status" value="1"/>
</dbReference>
<dbReference type="CDD" id="cd07209">
    <property type="entry name" value="Pat_hypo_Ecoli_Z1214_like"/>
    <property type="match status" value="1"/>
</dbReference>
<name>A0ABQ0UCR9_PSEAF</name>
<feature type="short sequence motif" description="GXSXG" evidence="4">
    <location>
        <begin position="51"/>
        <end position="55"/>
    </location>
</feature>
<dbReference type="Gene3D" id="3.40.1090.10">
    <property type="entry name" value="Cytosolic phospholipase A2 catalytic domain"/>
    <property type="match status" value="2"/>
</dbReference>
<dbReference type="EMBL" id="BJUT01000013">
    <property type="protein sequence ID" value="GEK76274.1"/>
    <property type="molecule type" value="Genomic_DNA"/>
</dbReference>
<dbReference type="InterPro" id="IPR002641">
    <property type="entry name" value="PNPLA_dom"/>
</dbReference>
<dbReference type="PROSITE" id="PS51635">
    <property type="entry name" value="PNPLA"/>
    <property type="match status" value="1"/>
</dbReference>